<reference evidence="1" key="1">
    <citation type="journal article" date="2020" name="mSystems">
        <title>Genome- and Community-Level Interaction Insights into Carbon Utilization and Element Cycling Functions of Hydrothermarchaeota in Hydrothermal Sediment.</title>
        <authorList>
            <person name="Zhou Z."/>
            <person name="Liu Y."/>
            <person name="Xu W."/>
            <person name="Pan J."/>
            <person name="Luo Z.H."/>
            <person name="Li M."/>
        </authorList>
    </citation>
    <scope>NUCLEOTIDE SEQUENCE</scope>
    <source>
        <strain evidence="1">SpSt-667</strain>
    </source>
</reference>
<dbReference type="AlphaFoldDB" id="A0A832C733"/>
<sequence length="158" mass="18109">MLKKSLIMVLCSVTLVAIATPIMLYLTYPVEEEEVIEHIIEKVYGNPPRELPRFIPGVVGYASPIDRRFRYRGTLILRDKESKFIVTDKGDYLHVTFLLEYRCINDSTSTVLSSETIVKNSCNKSVSLVGYFFRTPRGPVIVPIEVSFNGIRCIYLRR</sequence>
<proteinExistence type="predicted"/>
<protein>
    <submittedName>
        <fullName evidence="1">Uncharacterized protein</fullName>
    </submittedName>
</protein>
<dbReference type="EMBL" id="DTCK01000008">
    <property type="protein sequence ID" value="HGQ35226.1"/>
    <property type="molecule type" value="Genomic_DNA"/>
</dbReference>
<evidence type="ECO:0000313" key="1">
    <source>
        <dbReference type="EMBL" id="HGQ35226.1"/>
    </source>
</evidence>
<gene>
    <name evidence="1" type="ORF">ENU41_00910</name>
</gene>
<name>A0A832C733_9CREN</name>
<organism evidence="1">
    <name type="scientific">Ignisphaera aggregans</name>
    <dbReference type="NCBI Taxonomy" id="334771"/>
    <lineage>
        <taxon>Archaea</taxon>
        <taxon>Thermoproteota</taxon>
        <taxon>Thermoprotei</taxon>
        <taxon>Desulfurococcales</taxon>
        <taxon>Desulfurococcaceae</taxon>
        <taxon>Ignisphaera</taxon>
    </lineage>
</organism>
<comment type="caution">
    <text evidence="1">The sequence shown here is derived from an EMBL/GenBank/DDBJ whole genome shotgun (WGS) entry which is preliminary data.</text>
</comment>
<accession>A0A832C733</accession>